<evidence type="ECO:0000256" key="2">
    <source>
        <dbReference type="ARBA" id="ARBA00022448"/>
    </source>
</evidence>
<evidence type="ECO:0000256" key="3">
    <source>
        <dbReference type="ARBA" id="ARBA00022723"/>
    </source>
</evidence>
<keyword evidence="5" id="KW-0408">Iron</keyword>
<evidence type="ECO:0000256" key="1">
    <source>
        <dbReference type="ARBA" id="ARBA00005941"/>
    </source>
</evidence>
<dbReference type="AlphaFoldDB" id="A0A8I0AE77"/>
<reference evidence="7" key="1">
    <citation type="submission" date="2020-08" db="EMBL/GenBank/DDBJ databases">
        <title>Genome public.</title>
        <authorList>
            <person name="Liu C."/>
            <person name="Sun Q."/>
        </authorList>
    </citation>
    <scope>NUCLEOTIDE SEQUENCE</scope>
    <source>
        <strain evidence="7">NSJ-42</strain>
    </source>
</reference>
<accession>A0A8I0AE77</accession>
<dbReference type="InterPro" id="IPR002742">
    <property type="entry name" value="Desulfoferrodoxin_Fe-bd_dom"/>
</dbReference>
<evidence type="ECO:0000313" key="8">
    <source>
        <dbReference type="Proteomes" id="UP000662088"/>
    </source>
</evidence>
<dbReference type="RefSeq" id="WP_022212457.1">
    <property type="nucleotide sequence ID" value="NZ_JACOOQ010000009.1"/>
</dbReference>
<dbReference type="SUPFAM" id="SSF49367">
    <property type="entry name" value="Superoxide reductase-like"/>
    <property type="match status" value="1"/>
</dbReference>
<keyword evidence="3" id="KW-0479">Metal-binding</keyword>
<evidence type="ECO:0000256" key="4">
    <source>
        <dbReference type="ARBA" id="ARBA00022982"/>
    </source>
</evidence>
<dbReference type="PANTHER" id="PTHR36541">
    <property type="entry name" value="SUPEROXIDE REDUCTASE-RELATED"/>
    <property type="match status" value="1"/>
</dbReference>
<comment type="similarity">
    <text evidence="1">Belongs to the desulfoferrodoxin family.</text>
</comment>
<dbReference type="PANTHER" id="PTHR36541:SF1">
    <property type="entry name" value="SUPEROXIDE REDUCTASE-RELATED"/>
    <property type="match status" value="1"/>
</dbReference>
<gene>
    <name evidence="7" type="ORF">H8R92_06820</name>
</gene>
<keyword evidence="2" id="KW-0813">Transport</keyword>
<comment type="caution">
    <text evidence="7">The sequence shown here is derived from an EMBL/GenBank/DDBJ whole genome shotgun (WGS) entry which is preliminary data.</text>
</comment>
<dbReference type="EMBL" id="JACOOQ010000009">
    <property type="protein sequence ID" value="MBC5640145.1"/>
    <property type="molecule type" value="Genomic_DNA"/>
</dbReference>
<dbReference type="Gene3D" id="2.60.40.730">
    <property type="entry name" value="SOR catalytic domain"/>
    <property type="match status" value="1"/>
</dbReference>
<protein>
    <submittedName>
        <fullName evidence="7">Desulfoferrodoxin</fullName>
    </submittedName>
</protein>
<keyword evidence="4" id="KW-0249">Electron transport</keyword>
<proteinExistence type="inferred from homology"/>
<keyword evidence="8" id="KW-1185">Reference proteome</keyword>
<dbReference type="Pfam" id="PF01880">
    <property type="entry name" value="Desulfoferrodox"/>
    <property type="match status" value="1"/>
</dbReference>
<feature type="domain" description="Desulfoferrodoxin ferrous iron-binding" evidence="6">
    <location>
        <begin position="42"/>
        <end position="125"/>
    </location>
</feature>
<dbReference type="GO" id="GO:0016491">
    <property type="term" value="F:oxidoreductase activity"/>
    <property type="evidence" value="ECO:0007669"/>
    <property type="project" value="InterPro"/>
</dbReference>
<organism evidence="7 8">
    <name type="scientific">Clostridium lentum</name>
    <dbReference type="NCBI Taxonomy" id="2763037"/>
    <lineage>
        <taxon>Bacteria</taxon>
        <taxon>Bacillati</taxon>
        <taxon>Bacillota</taxon>
        <taxon>Clostridia</taxon>
        <taxon>Eubacteriales</taxon>
        <taxon>Clostridiaceae</taxon>
        <taxon>Clostridium</taxon>
    </lineage>
</organism>
<sequence length="128" mass="14480">MFKNKLLISEDKKDIVEIISTNGCEICCDNKPMKELVANSTNAAQEKHVPQFQINGNIVKVDVGSVKHPMEEAHMIGWVYIVTNQGAQRKFLKANTDPVIEFALCPDEKLQEVYAYCNLHGLWMTKAQ</sequence>
<dbReference type="GO" id="GO:0005506">
    <property type="term" value="F:iron ion binding"/>
    <property type="evidence" value="ECO:0007669"/>
    <property type="project" value="InterPro"/>
</dbReference>
<dbReference type="Proteomes" id="UP000662088">
    <property type="component" value="Unassembled WGS sequence"/>
</dbReference>
<evidence type="ECO:0000259" key="6">
    <source>
        <dbReference type="Pfam" id="PF01880"/>
    </source>
</evidence>
<dbReference type="InterPro" id="IPR051233">
    <property type="entry name" value="Desulfoferrodoxin_SOR"/>
</dbReference>
<evidence type="ECO:0000256" key="5">
    <source>
        <dbReference type="ARBA" id="ARBA00023004"/>
    </source>
</evidence>
<evidence type="ECO:0000313" key="7">
    <source>
        <dbReference type="EMBL" id="MBC5640145.1"/>
    </source>
</evidence>
<dbReference type="InterPro" id="IPR036073">
    <property type="entry name" value="Desulfoferrodoxin_Fe-bd_dom_sf"/>
</dbReference>
<name>A0A8I0AE77_9CLOT</name>